<gene>
    <name evidence="1" type="ORF">RHSIM_Rhsim08G0119400</name>
</gene>
<proteinExistence type="predicted"/>
<organism evidence="1 2">
    <name type="scientific">Rhododendron simsii</name>
    <name type="common">Sims's rhododendron</name>
    <dbReference type="NCBI Taxonomy" id="118357"/>
    <lineage>
        <taxon>Eukaryota</taxon>
        <taxon>Viridiplantae</taxon>
        <taxon>Streptophyta</taxon>
        <taxon>Embryophyta</taxon>
        <taxon>Tracheophyta</taxon>
        <taxon>Spermatophyta</taxon>
        <taxon>Magnoliopsida</taxon>
        <taxon>eudicotyledons</taxon>
        <taxon>Gunneridae</taxon>
        <taxon>Pentapetalae</taxon>
        <taxon>asterids</taxon>
        <taxon>Ericales</taxon>
        <taxon>Ericaceae</taxon>
        <taxon>Ericoideae</taxon>
        <taxon>Rhodoreae</taxon>
        <taxon>Rhododendron</taxon>
    </lineage>
</organism>
<keyword evidence="2" id="KW-1185">Reference proteome</keyword>
<dbReference type="EMBL" id="WJXA01000008">
    <property type="protein sequence ID" value="KAF7135807.1"/>
    <property type="molecule type" value="Genomic_DNA"/>
</dbReference>
<sequence length="420" mass="48708">MPNPSQFDRLVPVRKGPILLNLKGKLIQRGTMPLCWRRIFVKLASDRALMARELCSLFREMDRGVWLVRNSHSLNADPNLELSGNWAYLDKLGLFGGLALWWMDEVSVEVEFAHKNLMHMVVSNKADLSSWATTFVYGCPTHAGKDRIWDEIRSIGCTDICPWLCIGDFNQVLNVGDKIGGNIPNSSSIKAFQDILNDCGLVDLECKGPRFTWRNNRNADGFIMERIDLAFANLEWREKFDTALVFVETAIGSDHSPLVLNTKFSLNMVRKPFRFESFWTTEEECQRIISESWLKVVEGSNMLRLCKKLRGCKENLKIWHKENFEDMKLKIVALKDQLVGLQKDNKKGFNPDNYVNEKVLITTLGDLWQKESMLWHQRSRVNWLKMGDKNTHFFHLTTIHRRQRNQVTKLKDENGAWQTE</sequence>
<reference evidence="1" key="1">
    <citation type="submission" date="2019-11" db="EMBL/GenBank/DDBJ databases">
        <authorList>
            <person name="Liu Y."/>
            <person name="Hou J."/>
            <person name="Li T.-Q."/>
            <person name="Guan C.-H."/>
            <person name="Wu X."/>
            <person name="Wu H.-Z."/>
            <person name="Ling F."/>
            <person name="Zhang R."/>
            <person name="Shi X.-G."/>
            <person name="Ren J.-P."/>
            <person name="Chen E.-F."/>
            <person name="Sun J.-M."/>
        </authorList>
    </citation>
    <scope>NUCLEOTIDE SEQUENCE</scope>
    <source>
        <strain evidence="1">Adult_tree_wgs_1</strain>
        <tissue evidence="1">Leaves</tissue>
    </source>
</reference>
<dbReference type="AlphaFoldDB" id="A0A834GIR1"/>
<accession>A0A834GIR1</accession>
<dbReference type="OrthoDB" id="1296036at2759"/>
<dbReference type="InterPro" id="IPR036691">
    <property type="entry name" value="Endo/exonu/phosph_ase_sf"/>
</dbReference>
<dbReference type="Gene3D" id="3.60.10.10">
    <property type="entry name" value="Endonuclease/exonuclease/phosphatase"/>
    <property type="match status" value="1"/>
</dbReference>
<evidence type="ECO:0000313" key="1">
    <source>
        <dbReference type="EMBL" id="KAF7135807.1"/>
    </source>
</evidence>
<evidence type="ECO:0000313" key="2">
    <source>
        <dbReference type="Proteomes" id="UP000626092"/>
    </source>
</evidence>
<dbReference type="PANTHER" id="PTHR33710">
    <property type="entry name" value="BNAC02G09200D PROTEIN"/>
    <property type="match status" value="1"/>
</dbReference>
<protein>
    <submittedName>
        <fullName evidence="1">Uncharacterized protein</fullName>
    </submittedName>
</protein>
<name>A0A834GIR1_RHOSS</name>
<dbReference type="PANTHER" id="PTHR33710:SF77">
    <property type="entry name" value="DNASE I-LIKE SUPERFAMILY PROTEIN"/>
    <property type="match status" value="1"/>
</dbReference>
<dbReference type="SUPFAM" id="SSF56219">
    <property type="entry name" value="DNase I-like"/>
    <property type="match status" value="1"/>
</dbReference>
<dbReference type="Proteomes" id="UP000626092">
    <property type="component" value="Unassembled WGS sequence"/>
</dbReference>
<comment type="caution">
    <text evidence="1">The sequence shown here is derived from an EMBL/GenBank/DDBJ whole genome shotgun (WGS) entry which is preliminary data.</text>
</comment>